<proteinExistence type="predicted"/>
<feature type="domain" description="RESC9 middle region" evidence="3">
    <location>
        <begin position="492"/>
        <end position="617"/>
    </location>
</feature>
<gene>
    <name evidence="4" type="ORF">NESM_000270500</name>
</gene>
<dbReference type="InterPro" id="IPR058797">
    <property type="entry name" value="RESC9_N"/>
</dbReference>
<dbReference type="AlphaFoldDB" id="A0AAW0F5Z9"/>
<accession>A0AAW0F5Z9</accession>
<dbReference type="Pfam" id="PF26229">
    <property type="entry name" value="RESC9_M"/>
    <property type="match status" value="1"/>
</dbReference>
<organism evidence="4 5">
    <name type="scientific">Novymonas esmeraldas</name>
    <dbReference type="NCBI Taxonomy" id="1808958"/>
    <lineage>
        <taxon>Eukaryota</taxon>
        <taxon>Discoba</taxon>
        <taxon>Euglenozoa</taxon>
        <taxon>Kinetoplastea</taxon>
        <taxon>Metakinetoplastina</taxon>
        <taxon>Trypanosomatida</taxon>
        <taxon>Trypanosomatidae</taxon>
        <taxon>Novymonas</taxon>
    </lineage>
</organism>
<evidence type="ECO:0000313" key="5">
    <source>
        <dbReference type="Proteomes" id="UP001430356"/>
    </source>
</evidence>
<evidence type="ECO:0000256" key="1">
    <source>
        <dbReference type="SAM" id="MobiDB-lite"/>
    </source>
</evidence>
<evidence type="ECO:0000259" key="2">
    <source>
        <dbReference type="Pfam" id="PF26228"/>
    </source>
</evidence>
<feature type="domain" description="RESC9 N-terminal region" evidence="2">
    <location>
        <begin position="3"/>
        <end position="462"/>
    </location>
</feature>
<comment type="caution">
    <text evidence="4">The sequence shown here is derived from an EMBL/GenBank/DDBJ whole genome shotgun (WGS) entry which is preliminary data.</text>
</comment>
<dbReference type="Proteomes" id="UP001430356">
    <property type="component" value="Unassembled WGS sequence"/>
</dbReference>
<reference evidence="4 5" key="1">
    <citation type="journal article" date="2021" name="MBio">
        <title>A New Model Trypanosomatid, Novymonas esmeraldas: Genomic Perception of Its 'Candidatus Pandoraea novymonadis' Endosymbiont.</title>
        <authorList>
            <person name="Zakharova A."/>
            <person name="Saura A."/>
            <person name="Butenko A."/>
            <person name="Podesvova L."/>
            <person name="Warmusova S."/>
            <person name="Kostygov A.Y."/>
            <person name="Nenarokova A."/>
            <person name="Lukes J."/>
            <person name="Opperdoes F.R."/>
            <person name="Yurchenko V."/>
        </authorList>
    </citation>
    <scope>NUCLEOTIDE SEQUENCE [LARGE SCALE GENOMIC DNA]</scope>
    <source>
        <strain evidence="4 5">E262AT.01</strain>
    </source>
</reference>
<feature type="region of interest" description="Disordered" evidence="1">
    <location>
        <begin position="473"/>
        <end position="493"/>
    </location>
</feature>
<keyword evidence="5" id="KW-1185">Reference proteome</keyword>
<dbReference type="InterPro" id="IPR058798">
    <property type="entry name" value="RESC9_M"/>
</dbReference>
<evidence type="ECO:0000259" key="3">
    <source>
        <dbReference type="Pfam" id="PF26229"/>
    </source>
</evidence>
<name>A0AAW0F5Z9_9TRYP</name>
<evidence type="ECO:0000313" key="4">
    <source>
        <dbReference type="EMBL" id="KAK7202022.1"/>
    </source>
</evidence>
<sequence length="896" mass="97609">MATPKLGALVSRCRKPIFTAAEDVAQTVGALLDLTLYMDARETRECLVPLKKLARHSPETLQAAWDTSDVNPEIALDGRRLAVVSRTIPTFKSAVTAALWSRVVSTTARAFQAAVWTPAHLKVIVHHIHRFSTYDAAFVECVARYLGATLPNATADDLPALVSIVTSLPELTSHPAKLLDAAGERAAVMAELLTPGAIGHICGQFNRTLHSNENAAIAFQEEAGRCAENGDTFTAIQLMCFAGRHKPAIVSGESLVWLMERVTGEALDARSLEQLCNAVAHLPSSVRAPLQQELLEFVTYVAVQARELLQEVPVAQGGLRGCEDAETMQLAASHILELCAVSQVLSSEQCPPEVLAAADACAASVESLQEVLLSAESSPFGLMVRLLEAPSSECKRVGLAMLREAAQQCFTFPALQTFRFLLLMGDHSLRDARTARYLRDQFAKTAADVPPVQMSVALRCLAVATAAAPHRGLPVTGDMQSSAPAAASGDVDEDVDADQERERLEAFLQFCTEVTRKHLSFGAPVCCVLDTTAHLHQLGCRDAVFFADVAAYLATRRVAASAERESAATAAAVSVALGEAVLDEYPVAREFLSDVVRRGAKEDPAMTPTKWMNLHDPANAIMPLTEQQQECWDIVEEMVRTRADDVTTLVALAERYVALLPFARPDDHKYFFGVFEEKVLKQDKLLKTCLDAIIASGELPRLSAQTIGSMLHSLAALRFDYFASVKRFMSSISDEQWATMEAAPLVHVLSGLCKLSLRAPVLLNRAGGRLMELCRFLTPLDTARAIYALQSLGHNDPALLAKLAAHAAASARLFNEPSMTLLFNVPSIQRVLSAPEVARPLLLQASTKLTSSRQREKISVWVRRSGLPRELIEESTKRLQLTDRRVERAEPRLHLT</sequence>
<dbReference type="Pfam" id="PF26228">
    <property type="entry name" value="RESC9_N"/>
    <property type="match status" value="1"/>
</dbReference>
<dbReference type="EMBL" id="JAECZO010000023">
    <property type="protein sequence ID" value="KAK7202022.1"/>
    <property type="molecule type" value="Genomic_DNA"/>
</dbReference>
<protein>
    <submittedName>
        <fullName evidence="4">Mitochondrial RNA binding complex 1 subunit</fullName>
    </submittedName>
</protein>